<evidence type="ECO:0000256" key="2">
    <source>
        <dbReference type="SAM" id="Phobius"/>
    </source>
</evidence>
<sequence length="648" mass="72295">MTRTLSINLLSTYRTSFILHIILKKFISTLIYLIWFVFTHNSFGQDLYVGDNSYLYARDAVVFVNNDIRLETDTSHLYFRGNAQLLQNNDIKNSDLGELSIYQNQTTNVYEYNYWCSPVGVSVDGTTQANVDFNGTNIHDPADDADLTNVNSSAYNFTTAYNGTATALSNYWIFTLVSGEGYYSWNQVLDAGSIGTGYGFTMKGSPNPNNVLDFRGRPNNGTIIVSCSFDGVDNQPSGLANHAETLTGNPYPSALDLKLFMAHPDNQINLNGEIYFWEQKQKNSHFLADYEGGYGVYTPGDLMNLSDNGTYSVAAFENYNGDGSDNNNTTGNTIDFSGNNQRRFAAVGQGFVVASNVNGGFATFDNSMRVYFPEDSTPGGDGSIFAKNTNSKGDNGKEKIAPMSHNGIDYKSIVGKPTIIPEIRIHTQINNTYYKENVIAFRESTPNNNTYNKFYDGRNINELASDAYLISSDKDLVIKSINYDETTRLPLGLKAANDNTFFSIKIHRLKNVPSDVNVFVFDKETNAYHDVKNGTYEVTLNKGTYNNRFEVTFAKNNLNVEENTFDNFKVIQNNNLSLLKLINSNNLNIKSVSVFDVSGKRVLSANENSQNGEYQYSTKSLSDGVYIVKIESSNNEGFTKKIMINNKK</sequence>
<name>A0ABP9CJW0_9FLAO</name>
<keyword evidence="5" id="KW-1185">Reference proteome</keyword>
<evidence type="ECO:0000256" key="1">
    <source>
        <dbReference type="ARBA" id="ARBA00022729"/>
    </source>
</evidence>
<gene>
    <name evidence="4" type="ORF">GCM10023330_17030</name>
</gene>
<dbReference type="RefSeq" id="WP_345276530.1">
    <property type="nucleotide sequence ID" value="NZ_BAABJW010000002.1"/>
</dbReference>
<dbReference type="NCBIfam" id="NF033708">
    <property type="entry name" value="T9SS_Cterm_ChiA"/>
    <property type="match status" value="1"/>
</dbReference>
<feature type="domain" description="Secretion system C-terminal sorting" evidence="3">
    <location>
        <begin position="582"/>
        <end position="644"/>
    </location>
</feature>
<protein>
    <submittedName>
        <fullName evidence="4">T9SS sorting signal type C domain-containing protein</fullName>
    </submittedName>
</protein>
<keyword evidence="2" id="KW-0812">Transmembrane</keyword>
<feature type="transmembrane region" description="Helical" evidence="2">
    <location>
        <begin position="21"/>
        <end position="38"/>
    </location>
</feature>
<keyword evidence="2" id="KW-1133">Transmembrane helix</keyword>
<evidence type="ECO:0000313" key="4">
    <source>
        <dbReference type="EMBL" id="GAA4810526.1"/>
    </source>
</evidence>
<reference evidence="5" key="1">
    <citation type="journal article" date="2019" name="Int. J. Syst. Evol. Microbiol.">
        <title>The Global Catalogue of Microorganisms (GCM) 10K type strain sequencing project: providing services to taxonomists for standard genome sequencing and annotation.</title>
        <authorList>
            <consortium name="The Broad Institute Genomics Platform"/>
            <consortium name="The Broad Institute Genome Sequencing Center for Infectious Disease"/>
            <person name="Wu L."/>
            <person name="Ma J."/>
        </authorList>
    </citation>
    <scope>NUCLEOTIDE SEQUENCE [LARGE SCALE GENOMIC DNA]</scope>
    <source>
        <strain evidence="5">JCM 18325</strain>
    </source>
</reference>
<proteinExistence type="predicted"/>
<keyword evidence="1" id="KW-0732">Signal</keyword>
<organism evidence="4 5">
    <name type="scientific">Litoribaculum gwangyangense</name>
    <dbReference type="NCBI Taxonomy" id="1130722"/>
    <lineage>
        <taxon>Bacteria</taxon>
        <taxon>Pseudomonadati</taxon>
        <taxon>Bacteroidota</taxon>
        <taxon>Flavobacteriia</taxon>
        <taxon>Flavobacteriales</taxon>
        <taxon>Flavobacteriaceae</taxon>
        <taxon>Litoribaculum</taxon>
    </lineage>
</organism>
<dbReference type="Pfam" id="PF18962">
    <property type="entry name" value="Por_Secre_tail"/>
    <property type="match status" value="1"/>
</dbReference>
<keyword evidence="2" id="KW-0472">Membrane</keyword>
<evidence type="ECO:0000259" key="3">
    <source>
        <dbReference type="Pfam" id="PF18962"/>
    </source>
</evidence>
<dbReference type="InterPro" id="IPR026444">
    <property type="entry name" value="Secre_tail"/>
</dbReference>
<accession>A0ABP9CJW0</accession>
<dbReference type="EMBL" id="BAABJW010000002">
    <property type="protein sequence ID" value="GAA4810526.1"/>
    <property type="molecule type" value="Genomic_DNA"/>
</dbReference>
<dbReference type="NCBIfam" id="TIGR04183">
    <property type="entry name" value="Por_Secre_tail"/>
    <property type="match status" value="1"/>
</dbReference>
<evidence type="ECO:0000313" key="5">
    <source>
        <dbReference type="Proteomes" id="UP001501433"/>
    </source>
</evidence>
<comment type="caution">
    <text evidence="4">The sequence shown here is derived from an EMBL/GenBank/DDBJ whole genome shotgun (WGS) entry which is preliminary data.</text>
</comment>
<dbReference type="Proteomes" id="UP001501433">
    <property type="component" value="Unassembled WGS sequence"/>
</dbReference>